<comment type="caution">
    <text evidence="1">The sequence shown here is derived from an EMBL/GenBank/DDBJ whole genome shotgun (WGS) entry which is preliminary data.</text>
</comment>
<gene>
    <name evidence="1" type="ORF">IQ260_08575</name>
</gene>
<evidence type="ECO:0000313" key="2">
    <source>
        <dbReference type="Proteomes" id="UP000615026"/>
    </source>
</evidence>
<dbReference type="EMBL" id="JADEXP010000054">
    <property type="protein sequence ID" value="MBE9066705.1"/>
    <property type="molecule type" value="Genomic_DNA"/>
</dbReference>
<accession>A0A928X099</accession>
<organism evidence="1 2">
    <name type="scientific">Leptolyngbya cf. ectocarpi LEGE 11479</name>
    <dbReference type="NCBI Taxonomy" id="1828722"/>
    <lineage>
        <taxon>Bacteria</taxon>
        <taxon>Bacillati</taxon>
        <taxon>Cyanobacteriota</taxon>
        <taxon>Cyanophyceae</taxon>
        <taxon>Leptolyngbyales</taxon>
        <taxon>Leptolyngbyaceae</taxon>
        <taxon>Leptolyngbya group</taxon>
        <taxon>Leptolyngbya</taxon>
    </lineage>
</organism>
<protein>
    <submittedName>
        <fullName evidence="1">Uncharacterized protein</fullName>
    </submittedName>
</protein>
<name>A0A928X099_LEPEC</name>
<sequence length="71" mass="7857">MDSNRSAQPLTTEFVRMTVELQTGVALRDRIETQLRSHGDPLRWAITAVTGSVAHVEAVVTFVAPRVQNQP</sequence>
<dbReference type="Proteomes" id="UP000615026">
    <property type="component" value="Unassembled WGS sequence"/>
</dbReference>
<proteinExistence type="predicted"/>
<dbReference type="AlphaFoldDB" id="A0A928X099"/>
<keyword evidence="2" id="KW-1185">Reference proteome</keyword>
<dbReference type="RefSeq" id="WP_193992677.1">
    <property type="nucleotide sequence ID" value="NZ_JADEXP010000054.1"/>
</dbReference>
<reference evidence="1" key="1">
    <citation type="submission" date="2020-10" db="EMBL/GenBank/DDBJ databases">
        <authorList>
            <person name="Castelo-Branco R."/>
            <person name="Eusebio N."/>
            <person name="Adriana R."/>
            <person name="Vieira A."/>
            <person name="Brugerolle De Fraissinette N."/>
            <person name="Rezende De Castro R."/>
            <person name="Schneider M.P."/>
            <person name="Vasconcelos V."/>
            <person name="Leao P.N."/>
        </authorList>
    </citation>
    <scope>NUCLEOTIDE SEQUENCE</scope>
    <source>
        <strain evidence="1">LEGE 11479</strain>
    </source>
</reference>
<evidence type="ECO:0000313" key="1">
    <source>
        <dbReference type="EMBL" id="MBE9066705.1"/>
    </source>
</evidence>